<dbReference type="Gene3D" id="3.80.10.10">
    <property type="entry name" value="Ribonuclease Inhibitor"/>
    <property type="match status" value="2"/>
</dbReference>
<proteinExistence type="predicted"/>
<dbReference type="GO" id="GO:0043531">
    <property type="term" value="F:ADP binding"/>
    <property type="evidence" value="ECO:0007669"/>
    <property type="project" value="InterPro"/>
</dbReference>
<dbReference type="InParanoid" id="A0A2G5F8X8"/>
<dbReference type="InterPro" id="IPR041118">
    <property type="entry name" value="Rx_N"/>
</dbReference>
<dbReference type="GO" id="GO:0006952">
    <property type="term" value="P:defense response"/>
    <property type="evidence" value="ECO:0007669"/>
    <property type="project" value="UniProtKB-KW"/>
</dbReference>
<dbReference type="FunFam" id="1.10.10.10:FF:000322">
    <property type="entry name" value="Probable disease resistance protein At1g63360"/>
    <property type="match status" value="1"/>
</dbReference>
<keyword evidence="2" id="KW-0547">Nucleotide-binding</keyword>
<keyword evidence="10" id="KW-1185">Reference proteome</keyword>
<organism evidence="9 10">
    <name type="scientific">Aquilegia coerulea</name>
    <name type="common">Rocky mountain columbine</name>
    <dbReference type="NCBI Taxonomy" id="218851"/>
    <lineage>
        <taxon>Eukaryota</taxon>
        <taxon>Viridiplantae</taxon>
        <taxon>Streptophyta</taxon>
        <taxon>Embryophyta</taxon>
        <taxon>Tracheophyta</taxon>
        <taxon>Spermatophyta</taxon>
        <taxon>Magnoliopsida</taxon>
        <taxon>Ranunculales</taxon>
        <taxon>Ranunculaceae</taxon>
        <taxon>Thalictroideae</taxon>
        <taxon>Aquilegia</taxon>
    </lineage>
</organism>
<feature type="non-terminal residue" evidence="9">
    <location>
        <position position="1"/>
    </location>
</feature>
<dbReference type="InterPro" id="IPR032675">
    <property type="entry name" value="LRR_dom_sf"/>
</dbReference>
<dbReference type="PROSITE" id="PS50270">
    <property type="entry name" value="NGF_2"/>
    <property type="match status" value="1"/>
</dbReference>
<dbReference type="InterPro" id="IPR027417">
    <property type="entry name" value="P-loop_NTPase"/>
</dbReference>
<evidence type="ECO:0000256" key="1">
    <source>
        <dbReference type="ARBA" id="ARBA00022737"/>
    </source>
</evidence>
<feature type="domain" description="Disease resistance N-terminal" evidence="6">
    <location>
        <begin position="12"/>
        <end position="90"/>
    </location>
</feature>
<dbReference type="SUPFAM" id="SSF52540">
    <property type="entry name" value="P-loop containing nucleoside triphosphate hydrolases"/>
    <property type="match status" value="1"/>
</dbReference>
<evidence type="ECO:0000259" key="8">
    <source>
        <dbReference type="Pfam" id="PF23598"/>
    </source>
</evidence>
<gene>
    <name evidence="9" type="ORF">AQUCO_00100141v1</name>
</gene>
<dbReference type="InterPro" id="IPR042197">
    <property type="entry name" value="Apaf_helical"/>
</dbReference>
<accession>A0A2G5F8X8</accession>
<dbReference type="Proteomes" id="UP000230069">
    <property type="component" value="Unassembled WGS sequence"/>
</dbReference>
<feature type="domain" description="Disease resistance protein winged helix" evidence="7">
    <location>
        <begin position="426"/>
        <end position="497"/>
    </location>
</feature>
<keyword evidence="4" id="KW-0067">ATP-binding</keyword>
<evidence type="ECO:0000313" key="9">
    <source>
        <dbReference type="EMBL" id="PIA64451.1"/>
    </source>
</evidence>
<dbReference type="InterPro" id="IPR055414">
    <property type="entry name" value="LRR_R13L4/SHOC2-like"/>
</dbReference>
<dbReference type="Pfam" id="PF23559">
    <property type="entry name" value="WHD_DRP"/>
    <property type="match status" value="1"/>
</dbReference>
<evidence type="ECO:0000256" key="4">
    <source>
        <dbReference type="ARBA" id="ARBA00022840"/>
    </source>
</evidence>
<dbReference type="GO" id="GO:0051707">
    <property type="term" value="P:response to other organism"/>
    <property type="evidence" value="ECO:0007669"/>
    <property type="project" value="UniProtKB-ARBA"/>
</dbReference>
<dbReference type="STRING" id="218851.A0A2G5F8X8"/>
<reference evidence="9 10" key="1">
    <citation type="submission" date="2017-09" db="EMBL/GenBank/DDBJ databases">
        <title>WGS assembly of Aquilegia coerulea Goldsmith.</title>
        <authorList>
            <person name="Hodges S."/>
            <person name="Kramer E."/>
            <person name="Nordborg M."/>
            <person name="Tomkins J."/>
            <person name="Borevitz J."/>
            <person name="Derieg N."/>
            <person name="Yan J."/>
            <person name="Mihaltcheva S."/>
            <person name="Hayes R.D."/>
            <person name="Rokhsar D."/>
        </authorList>
    </citation>
    <scope>NUCLEOTIDE SEQUENCE [LARGE SCALE GENOMIC DNA]</scope>
    <source>
        <strain evidence="10">cv. Goldsmith</strain>
    </source>
</reference>
<keyword evidence="1" id="KW-0677">Repeat</keyword>
<dbReference type="InterPro" id="IPR036388">
    <property type="entry name" value="WH-like_DNA-bd_sf"/>
</dbReference>
<evidence type="ECO:0000256" key="3">
    <source>
        <dbReference type="ARBA" id="ARBA00022821"/>
    </source>
</evidence>
<dbReference type="FunFam" id="3.40.50.300:FF:001091">
    <property type="entry name" value="Probable disease resistance protein At1g61300"/>
    <property type="match status" value="1"/>
</dbReference>
<dbReference type="Gene3D" id="1.20.5.4130">
    <property type="match status" value="1"/>
</dbReference>
<dbReference type="Gene3D" id="1.10.8.430">
    <property type="entry name" value="Helical domain of apoptotic protease-activating factors"/>
    <property type="match status" value="1"/>
</dbReference>
<dbReference type="SUPFAM" id="SSF52058">
    <property type="entry name" value="L domain-like"/>
    <property type="match status" value="2"/>
</dbReference>
<dbReference type="Pfam" id="PF18052">
    <property type="entry name" value="Rx_N"/>
    <property type="match status" value="1"/>
</dbReference>
<dbReference type="PANTHER" id="PTHR36766">
    <property type="entry name" value="PLANT BROAD-SPECTRUM MILDEW RESISTANCE PROTEIN RPW8"/>
    <property type="match status" value="1"/>
</dbReference>
<dbReference type="InterPro" id="IPR058922">
    <property type="entry name" value="WHD_DRP"/>
</dbReference>
<evidence type="ECO:0000256" key="2">
    <source>
        <dbReference type="ARBA" id="ARBA00022741"/>
    </source>
</evidence>
<name>A0A2G5F8X8_AQUCA</name>
<evidence type="ECO:0000313" key="10">
    <source>
        <dbReference type="Proteomes" id="UP000230069"/>
    </source>
</evidence>
<dbReference type="InterPro" id="IPR002182">
    <property type="entry name" value="NB-ARC"/>
</dbReference>
<feature type="domain" description="Disease resistance R13L4/SHOC-2-like LRR" evidence="8">
    <location>
        <begin position="549"/>
        <end position="865"/>
    </location>
</feature>
<evidence type="ECO:0000259" key="7">
    <source>
        <dbReference type="Pfam" id="PF23559"/>
    </source>
</evidence>
<dbReference type="PANTHER" id="PTHR36766:SF40">
    <property type="entry name" value="DISEASE RESISTANCE PROTEIN RGA3"/>
    <property type="match status" value="1"/>
</dbReference>
<evidence type="ECO:0008006" key="11">
    <source>
        <dbReference type="Google" id="ProtNLM"/>
    </source>
</evidence>
<protein>
    <recommendedName>
        <fullName evidence="11">Disease resistance protein RGA3</fullName>
    </recommendedName>
</protein>
<dbReference type="Pfam" id="PF00931">
    <property type="entry name" value="NB-ARC"/>
    <property type="match status" value="1"/>
</dbReference>
<dbReference type="Pfam" id="PF23598">
    <property type="entry name" value="LRR_14"/>
    <property type="match status" value="1"/>
</dbReference>
<evidence type="ECO:0000259" key="5">
    <source>
        <dbReference type="Pfam" id="PF00931"/>
    </source>
</evidence>
<dbReference type="GO" id="GO:0005524">
    <property type="term" value="F:ATP binding"/>
    <property type="evidence" value="ECO:0007669"/>
    <property type="project" value="UniProtKB-KW"/>
</dbReference>
<dbReference type="Gene3D" id="1.10.10.10">
    <property type="entry name" value="Winged helix-like DNA-binding domain superfamily/Winged helix DNA-binding domain"/>
    <property type="match status" value="1"/>
</dbReference>
<feature type="domain" description="NB-ARC" evidence="5">
    <location>
        <begin position="188"/>
        <end position="340"/>
    </location>
</feature>
<evidence type="ECO:0000259" key="6">
    <source>
        <dbReference type="Pfam" id="PF18052"/>
    </source>
</evidence>
<sequence length="1069" mass="122529">QVYNIRMAGALVSTVLEQLHSLIMEVEVEVEIDVKKVVNRLIKSLIIVQGVLEDAENKQMKNEAVRNWLEELKDVLYETDDVVDEWITKRRPISQIRGTETVVVDELGIGKKVLSSYLYSCFCFNPVIVGDFRHKILKIEERMDMIVRWKYRFNLNPHRSQRNEIILGRDLDKEVIVSRLLSESSHGEMNFQVISIIGTGGFGKTTLAKLVFNEVSEFFDYRIWVCVSDPFDLKEIANAIIREAKQYVPLIVGWEALHQCLCESLKGKRFLLVLDDVWNIHSEEWISLKHPLNGGASGSRVIVTSRTNIVAKVMDSSYIHWLGQLSTEDCWLLFKNLAFCGRQAEENEMFDDIGKEIAKKCKGVPLAVKILGSVMYFERTIQDWRNILVTDIWDTLEFGSGFQSSLILSYHALPPPLKQCFLYCAIFPKGKVIERDSLIKLWMAQGFLDCDGRRDLEIIGGEFFVNLAMRSLFQDLEVDFDGNITSCKMHDLVQDFAQFLTQTECSIRDMEIDRQEYCECIITLWRKNLRTLMAPSEYGKSTIPVKLFYELARLRALDFSDCDLEELPLEVGRLLHLRYLDLSSTKLRVLPETICHLKNLQTLKLNRCRNLIELPKEIGKVSTLRHLEIKGTKDLDYMPRGIGKLSFLRTLDKFIVGGKSDGCEIGELHLLNHIQGKLKIMGLGQVSVWNEAVGAELKKKQYLRELTLDFGNFGESDVGMMENVLENLEPPEYLYELVINGYQGCHFPCWIMSRSISTNSLRLLVLRNCERCTHLPALGKFPSLEKLVISGMSQVKYIGHEFFGLADVGTGEEEALYTQVVFPKLRKLKFYNMEEWEEWASPFHSNRVTMPCLRDLTLVGCPKLRNSLNLLGLKSLEILHLHGLDSMAQWEDGEVPGKGGDINSCLREVVIAFCPKLKLVPRYMFSHTLRHLWITQCPELRGMQPCIPPLLESLVFRGDLGVLSESLPLNQNSDYSNYPELKSFTISCSPHPSLPLGFSQFTAIQTLKFLSCESLDFELSELKHLNRLKELHIYECPILNKRFAEGKDWSILSYVPKISINCCQISEDN</sequence>
<dbReference type="EMBL" id="KZ305018">
    <property type="protein sequence ID" value="PIA64451.1"/>
    <property type="molecule type" value="Genomic_DNA"/>
</dbReference>
<dbReference type="PRINTS" id="PR00364">
    <property type="entry name" value="DISEASERSIST"/>
</dbReference>
<keyword evidence="3" id="KW-0611">Plant defense</keyword>
<dbReference type="OrthoDB" id="1050628at2759"/>
<dbReference type="Gene3D" id="3.40.50.300">
    <property type="entry name" value="P-loop containing nucleotide triphosphate hydrolases"/>
    <property type="match status" value="1"/>
</dbReference>
<dbReference type="AlphaFoldDB" id="A0A2G5F8X8"/>